<dbReference type="SUPFAM" id="SSF53474">
    <property type="entry name" value="alpha/beta-Hydrolases"/>
    <property type="match status" value="1"/>
</dbReference>
<organism evidence="3 4">
    <name type="scientific">Kordiimonas lipolytica</name>
    <dbReference type="NCBI Taxonomy" id="1662421"/>
    <lineage>
        <taxon>Bacteria</taxon>
        <taxon>Pseudomonadati</taxon>
        <taxon>Pseudomonadota</taxon>
        <taxon>Alphaproteobacteria</taxon>
        <taxon>Kordiimonadales</taxon>
        <taxon>Kordiimonadaceae</taxon>
        <taxon>Kordiimonas</taxon>
    </lineage>
</organism>
<dbReference type="PANTHER" id="PTHR43798">
    <property type="entry name" value="MONOACYLGLYCEROL LIPASE"/>
    <property type="match status" value="1"/>
</dbReference>
<keyword evidence="1 3" id="KW-0378">Hydrolase</keyword>
<dbReference type="PANTHER" id="PTHR43798:SF31">
    <property type="entry name" value="AB HYDROLASE SUPERFAMILY PROTEIN YCLE"/>
    <property type="match status" value="1"/>
</dbReference>
<evidence type="ECO:0000313" key="4">
    <source>
        <dbReference type="Proteomes" id="UP001595776"/>
    </source>
</evidence>
<accession>A0ABV8UAD5</accession>
<dbReference type="EMBL" id="JBHSCR010000005">
    <property type="protein sequence ID" value="MFC4347763.1"/>
    <property type="molecule type" value="Genomic_DNA"/>
</dbReference>
<protein>
    <submittedName>
        <fullName evidence="3">Alpha/beta fold hydrolase</fullName>
    </submittedName>
</protein>
<evidence type="ECO:0000259" key="2">
    <source>
        <dbReference type="Pfam" id="PF00561"/>
    </source>
</evidence>
<evidence type="ECO:0000256" key="1">
    <source>
        <dbReference type="ARBA" id="ARBA00022801"/>
    </source>
</evidence>
<name>A0ABV8UAD5_9PROT</name>
<sequence length="285" mass="31608">MAMMTLQDGGKMAYVDRGCGRPLLFLHGWGTGSAFFHKQLQYLESDFRVIAPDFRGHGASSPLPEDGDIHTLARDLGAFLDHLDLQDVIVCGWSMGSMVLWDFLATVGCDRISQYVVVDMTPKISNDKGWGLGLLYPARRYSDIRGGEEGRSNWDRTCESFLSKLAPKGSDPVVAEWELKEARRCDPASMFRLWNSLVSEDYREEVSSLGIPALLIYGEQSQLYGPETSAWLDAHLPQSSKIAFKRSGHAPHLDEAERFNSEIVAFANREGLAKAPCDASFGHAS</sequence>
<dbReference type="InterPro" id="IPR000073">
    <property type="entry name" value="AB_hydrolase_1"/>
</dbReference>
<evidence type="ECO:0000313" key="3">
    <source>
        <dbReference type="EMBL" id="MFC4347763.1"/>
    </source>
</evidence>
<keyword evidence="4" id="KW-1185">Reference proteome</keyword>
<comment type="caution">
    <text evidence="3">The sequence shown here is derived from an EMBL/GenBank/DDBJ whole genome shotgun (WGS) entry which is preliminary data.</text>
</comment>
<dbReference type="InterPro" id="IPR029058">
    <property type="entry name" value="AB_hydrolase_fold"/>
</dbReference>
<dbReference type="InterPro" id="IPR050266">
    <property type="entry name" value="AB_hydrolase_sf"/>
</dbReference>
<dbReference type="RefSeq" id="WP_068152458.1">
    <property type="nucleotide sequence ID" value="NZ_JBHSCR010000005.1"/>
</dbReference>
<feature type="domain" description="AB hydrolase-1" evidence="2">
    <location>
        <begin position="22"/>
        <end position="255"/>
    </location>
</feature>
<dbReference type="Proteomes" id="UP001595776">
    <property type="component" value="Unassembled WGS sequence"/>
</dbReference>
<reference evidence="4" key="1">
    <citation type="journal article" date="2019" name="Int. J. Syst. Evol. Microbiol.">
        <title>The Global Catalogue of Microorganisms (GCM) 10K type strain sequencing project: providing services to taxonomists for standard genome sequencing and annotation.</title>
        <authorList>
            <consortium name="The Broad Institute Genomics Platform"/>
            <consortium name="The Broad Institute Genome Sequencing Center for Infectious Disease"/>
            <person name="Wu L."/>
            <person name="Ma J."/>
        </authorList>
    </citation>
    <scope>NUCLEOTIDE SEQUENCE [LARGE SCALE GENOMIC DNA]</scope>
    <source>
        <strain evidence="4">CGMCC 1.15304</strain>
    </source>
</reference>
<dbReference type="Gene3D" id="3.40.50.1820">
    <property type="entry name" value="alpha/beta hydrolase"/>
    <property type="match status" value="1"/>
</dbReference>
<gene>
    <name evidence="3" type="ORF">ACFO5Q_07910</name>
</gene>
<dbReference type="GO" id="GO:0016787">
    <property type="term" value="F:hydrolase activity"/>
    <property type="evidence" value="ECO:0007669"/>
    <property type="project" value="UniProtKB-KW"/>
</dbReference>
<dbReference type="Pfam" id="PF00561">
    <property type="entry name" value="Abhydrolase_1"/>
    <property type="match status" value="1"/>
</dbReference>
<proteinExistence type="predicted"/>